<sequence>MPRDRMEAFDCVLGTLGELWSIAANAAPTCGLSYLLECELHALNGIRLGLLQPPQTTLESADHALIGWLDHLKSWVSNAEGQIRAGATDEALRTLDAVSVALTTYRATRQLRMLAVAEWTRLANGDDQPEERWPAERHQQVYSSKRDLPRFEFNWIEDWLLAGRNPLTVLDVQLLKALGVTHVLDLREEKEWTPPKFGAEALEAVANMALKRLHLPVRDGFSPSPEQFEAACDFLSSVEREPGARAYVHCRGGMERTACVLTAYYVKRSGQPWQDVLAQLQRRRPKFRLWPDQERGLREWTSGKQ</sequence>
<dbReference type="EMBL" id="PIUK01000154">
    <property type="protein sequence ID" value="MBY6277243.1"/>
    <property type="molecule type" value="Genomic_DNA"/>
</dbReference>
<gene>
    <name evidence="5" type="ORF">CWE10_13710</name>
</gene>
<protein>
    <recommendedName>
        <fullName evidence="7">Tyrosine specific protein phosphatases domain-containing protein</fullName>
    </recommendedName>
</protein>
<keyword evidence="2" id="KW-0904">Protein phosphatase</keyword>
<dbReference type="SUPFAM" id="SSF52799">
    <property type="entry name" value="(Phosphotyrosine protein) phosphatases II"/>
    <property type="match status" value="1"/>
</dbReference>
<dbReference type="Pfam" id="PF00782">
    <property type="entry name" value="DSPc"/>
    <property type="match status" value="1"/>
</dbReference>
<dbReference type="InterPro" id="IPR000387">
    <property type="entry name" value="Tyr_Pase_dom"/>
</dbReference>
<evidence type="ECO:0008006" key="7">
    <source>
        <dbReference type="Google" id="ProtNLM"/>
    </source>
</evidence>
<proteinExistence type="predicted"/>
<name>A0A953IA32_SYMTR</name>
<feature type="domain" description="Tyrosine-protein phosphatase" evidence="3">
    <location>
        <begin position="152"/>
        <end position="305"/>
    </location>
</feature>
<comment type="caution">
    <text evidence="5">The sequence shown here is derived from an EMBL/GenBank/DDBJ whole genome shotgun (WGS) entry which is preliminary data.</text>
</comment>
<dbReference type="GO" id="GO:0004721">
    <property type="term" value="F:phosphoprotein phosphatase activity"/>
    <property type="evidence" value="ECO:0007669"/>
    <property type="project" value="UniProtKB-KW"/>
</dbReference>
<accession>A0A953IA32</accession>
<dbReference type="PROSITE" id="PS50056">
    <property type="entry name" value="TYR_PHOSPHATASE_2"/>
    <property type="match status" value="1"/>
</dbReference>
<dbReference type="Proteomes" id="UP000732377">
    <property type="component" value="Unassembled WGS sequence"/>
</dbReference>
<evidence type="ECO:0000256" key="2">
    <source>
        <dbReference type="ARBA" id="ARBA00022912"/>
    </source>
</evidence>
<dbReference type="PANTHER" id="PTHR46274:SF6">
    <property type="entry name" value="TYR_PHOSPHATASE_2 DOMAIN-CONTAINING PROTEIN"/>
    <property type="match status" value="1"/>
</dbReference>
<evidence type="ECO:0000259" key="3">
    <source>
        <dbReference type="PROSITE" id="PS50054"/>
    </source>
</evidence>
<dbReference type="Gene3D" id="3.90.190.10">
    <property type="entry name" value="Protein tyrosine phosphatase superfamily"/>
    <property type="match status" value="1"/>
</dbReference>
<evidence type="ECO:0000313" key="6">
    <source>
        <dbReference type="Proteomes" id="UP000732377"/>
    </source>
</evidence>
<dbReference type="RefSeq" id="WP_273380395.1">
    <property type="nucleotide sequence ID" value="NZ_PIUK01000154.1"/>
</dbReference>
<evidence type="ECO:0000256" key="1">
    <source>
        <dbReference type="ARBA" id="ARBA00022801"/>
    </source>
</evidence>
<organism evidence="5 6">
    <name type="scientific">Symbiobacterium thermophilum</name>
    <dbReference type="NCBI Taxonomy" id="2734"/>
    <lineage>
        <taxon>Bacteria</taxon>
        <taxon>Bacillati</taxon>
        <taxon>Bacillota</taxon>
        <taxon>Clostridia</taxon>
        <taxon>Eubacteriales</taxon>
        <taxon>Symbiobacteriaceae</taxon>
        <taxon>Symbiobacterium</taxon>
    </lineage>
</organism>
<dbReference type="InterPro" id="IPR020422">
    <property type="entry name" value="TYR_PHOSPHATASE_DUAL_dom"/>
</dbReference>
<dbReference type="PROSITE" id="PS50054">
    <property type="entry name" value="TYR_PHOSPHATASE_DUAL"/>
    <property type="match status" value="1"/>
</dbReference>
<feature type="domain" description="Tyrosine specific protein phosphatases" evidence="4">
    <location>
        <begin position="232"/>
        <end position="295"/>
    </location>
</feature>
<reference evidence="5" key="1">
    <citation type="submission" date="2017-11" db="EMBL/GenBank/DDBJ databases">
        <title>Three new genomes from thermophilic consortium.</title>
        <authorList>
            <person name="Quaggio R."/>
            <person name="Amgarten D."/>
            <person name="Setubal J.C."/>
        </authorList>
    </citation>
    <scope>NUCLEOTIDE SEQUENCE</scope>
    <source>
        <strain evidence="5">ZCTH01-B2</strain>
    </source>
</reference>
<dbReference type="InterPro" id="IPR016130">
    <property type="entry name" value="Tyr_Pase_AS"/>
</dbReference>
<dbReference type="PROSITE" id="PS00383">
    <property type="entry name" value="TYR_PHOSPHATASE_1"/>
    <property type="match status" value="1"/>
</dbReference>
<dbReference type="InterPro" id="IPR029021">
    <property type="entry name" value="Prot-tyrosine_phosphatase-like"/>
</dbReference>
<keyword evidence="1" id="KW-0378">Hydrolase</keyword>
<evidence type="ECO:0000259" key="4">
    <source>
        <dbReference type="PROSITE" id="PS50056"/>
    </source>
</evidence>
<dbReference type="InterPro" id="IPR000340">
    <property type="entry name" value="Dual-sp_phosphatase_cat-dom"/>
</dbReference>
<dbReference type="AlphaFoldDB" id="A0A953IA32"/>
<dbReference type="PANTHER" id="PTHR46274">
    <property type="entry name" value="PHOSPHATIDYLINOSITOL PHOSPHATASE"/>
    <property type="match status" value="1"/>
</dbReference>
<evidence type="ECO:0000313" key="5">
    <source>
        <dbReference type="EMBL" id="MBY6277243.1"/>
    </source>
</evidence>
<dbReference type="SMART" id="SM00195">
    <property type="entry name" value="DSPc"/>
    <property type="match status" value="1"/>
</dbReference>